<evidence type="ECO:0000256" key="1">
    <source>
        <dbReference type="SAM" id="SignalP"/>
    </source>
</evidence>
<dbReference type="RefSeq" id="WP_149727649.1">
    <property type="nucleotide sequence ID" value="NZ_VUJV01000002.1"/>
</dbReference>
<feature type="signal peptide" evidence="1">
    <location>
        <begin position="1"/>
        <end position="33"/>
    </location>
</feature>
<comment type="caution">
    <text evidence="2">The sequence shown here is derived from an EMBL/GenBank/DDBJ whole genome shotgun (WGS) entry which is preliminary data.</text>
</comment>
<proteinExistence type="predicted"/>
<name>A0A5B1LHM7_9ACTN</name>
<dbReference type="Proteomes" id="UP000325003">
    <property type="component" value="Unassembled WGS sequence"/>
</dbReference>
<evidence type="ECO:0000313" key="2">
    <source>
        <dbReference type="EMBL" id="KAA1420225.1"/>
    </source>
</evidence>
<keyword evidence="3" id="KW-1185">Reference proteome</keyword>
<keyword evidence="1" id="KW-0732">Signal</keyword>
<protein>
    <recommendedName>
        <fullName evidence="4">DUF11 domain-containing protein</fullName>
    </recommendedName>
</protein>
<accession>A0A5B1LHM7</accession>
<organism evidence="2 3">
    <name type="scientific">Nocardioides humilatus</name>
    <dbReference type="NCBI Taxonomy" id="2607660"/>
    <lineage>
        <taxon>Bacteria</taxon>
        <taxon>Bacillati</taxon>
        <taxon>Actinomycetota</taxon>
        <taxon>Actinomycetes</taxon>
        <taxon>Propionibacteriales</taxon>
        <taxon>Nocardioidaceae</taxon>
        <taxon>Nocardioides</taxon>
    </lineage>
</organism>
<gene>
    <name evidence="2" type="ORF">F0U44_07310</name>
</gene>
<feature type="chain" id="PRO_5023129055" description="DUF11 domain-containing protein" evidence="1">
    <location>
        <begin position="34"/>
        <end position="302"/>
    </location>
</feature>
<reference evidence="2 3" key="1">
    <citation type="submission" date="2019-09" db="EMBL/GenBank/DDBJ databases">
        <title>Nocardioides panacisoli sp. nov., isolated from the soil of a ginseng field.</title>
        <authorList>
            <person name="Cho C."/>
        </authorList>
    </citation>
    <scope>NUCLEOTIDE SEQUENCE [LARGE SCALE GENOMIC DNA]</scope>
    <source>
        <strain evidence="2 3">BN130099</strain>
    </source>
</reference>
<sequence length="302" mass="31663">MFVRRINRFAALVVATVVCSVATVTASIAPAHAAASGVVLMKGSGSAYTDNNGVNMGVIPGKASKPWSFKIVNTGLVSQQFEVTVATFGSGFTATLFNRNKPVSTPFTTPPVEAGASIVLTLKITIDAEEPQDEYIAKFELRDPATHDLLDSAFADANATYQTGTTQHDLFLKTGSQPYVGGSAAQFETAAAIREGQTAKFTIRLQNNGITPATLTLQGFPGFLCEENFVVTVKQGAKDFSAAVAAGVYSTGALDPGEKKQLKVSIKLVTDDDPGCTSDYFFFEAFGPDGNIGSAAHVVIAA</sequence>
<dbReference type="AlphaFoldDB" id="A0A5B1LHM7"/>
<dbReference type="EMBL" id="VUJV01000002">
    <property type="protein sequence ID" value="KAA1420225.1"/>
    <property type="molecule type" value="Genomic_DNA"/>
</dbReference>
<reference evidence="2 3" key="2">
    <citation type="submission" date="2019-09" db="EMBL/GenBank/DDBJ databases">
        <authorList>
            <person name="Jin C."/>
        </authorList>
    </citation>
    <scope>NUCLEOTIDE SEQUENCE [LARGE SCALE GENOMIC DNA]</scope>
    <source>
        <strain evidence="2 3">BN130099</strain>
    </source>
</reference>
<evidence type="ECO:0008006" key="4">
    <source>
        <dbReference type="Google" id="ProtNLM"/>
    </source>
</evidence>
<evidence type="ECO:0000313" key="3">
    <source>
        <dbReference type="Proteomes" id="UP000325003"/>
    </source>
</evidence>